<dbReference type="AlphaFoldDB" id="A0A5M9JNF5"/>
<dbReference type="EMBL" id="VICG01000008">
    <property type="protein sequence ID" value="KAA8569519.1"/>
    <property type="molecule type" value="Genomic_DNA"/>
</dbReference>
<keyword evidence="2" id="KW-1185">Reference proteome</keyword>
<sequence length="97" mass="11050">MAWNIAYPLGKGDILDSKSPPIILLHSIPTRTTPLTQPRHCRMILEEQMWYQDSKQTDAKTTIEKIDHWGGILNLEPADFFTGLCGKLLINVMICRV</sequence>
<evidence type="ECO:0000313" key="1">
    <source>
        <dbReference type="EMBL" id="KAA8569519.1"/>
    </source>
</evidence>
<organism evidence="1 2">
    <name type="scientific">Monilinia fructicola</name>
    <name type="common">Brown rot fungus</name>
    <name type="synonym">Ciboria fructicola</name>
    <dbReference type="NCBI Taxonomy" id="38448"/>
    <lineage>
        <taxon>Eukaryota</taxon>
        <taxon>Fungi</taxon>
        <taxon>Dikarya</taxon>
        <taxon>Ascomycota</taxon>
        <taxon>Pezizomycotina</taxon>
        <taxon>Leotiomycetes</taxon>
        <taxon>Helotiales</taxon>
        <taxon>Sclerotiniaceae</taxon>
        <taxon>Monilinia</taxon>
    </lineage>
</organism>
<name>A0A5M9JNF5_MONFR</name>
<protein>
    <submittedName>
        <fullName evidence="1">Uncharacterized protein</fullName>
    </submittedName>
</protein>
<reference evidence="1 2" key="1">
    <citation type="submission" date="2019-06" db="EMBL/GenBank/DDBJ databases">
        <title>Genome Sequence of the Brown Rot Fungal Pathogen Monilinia fructicola.</title>
        <authorList>
            <person name="De Miccolis Angelini R.M."/>
            <person name="Landi L."/>
            <person name="Abate D."/>
            <person name="Pollastro S."/>
            <person name="Romanazzi G."/>
            <person name="Faretra F."/>
        </authorList>
    </citation>
    <scope>NUCLEOTIDE SEQUENCE [LARGE SCALE GENOMIC DNA]</scope>
    <source>
        <strain evidence="1 2">Mfrc123</strain>
    </source>
</reference>
<evidence type="ECO:0000313" key="2">
    <source>
        <dbReference type="Proteomes" id="UP000322873"/>
    </source>
</evidence>
<gene>
    <name evidence="1" type="ORF">EYC84_001142</name>
</gene>
<accession>A0A5M9JNF5</accession>
<proteinExistence type="predicted"/>
<comment type="caution">
    <text evidence="1">The sequence shown here is derived from an EMBL/GenBank/DDBJ whole genome shotgun (WGS) entry which is preliminary data.</text>
</comment>
<dbReference type="Proteomes" id="UP000322873">
    <property type="component" value="Unassembled WGS sequence"/>
</dbReference>